<feature type="domain" description="MYND-type" evidence="5">
    <location>
        <begin position="29"/>
        <end position="64"/>
    </location>
</feature>
<comment type="caution">
    <text evidence="6">The sequence shown here is derived from an EMBL/GenBank/DDBJ whole genome shotgun (WGS) entry which is preliminary data.</text>
</comment>
<evidence type="ECO:0000313" key="7">
    <source>
        <dbReference type="Proteomes" id="UP001189429"/>
    </source>
</evidence>
<accession>A0ABN9S0J4</accession>
<reference evidence="6" key="1">
    <citation type="submission" date="2023-10" db="EMBL/GenBank/DDBJ databases">
        <authorList>
            <person name="Chen Y."/>
            <person name="Shah S."/>
            <person name="Dougan E. K."/>
            <person name="Thang M."/>
            <person name="Chan C."/>
        </authorList>
    </citation>
    <scope>NUCLEOTIDE SEQUENCE [LARGE SCALE GENOMIC DNA]</scope>
</reference>
<keyword evidence="2 4" id="KW-0863">Zinc-finger</keyword>
<keyword evidence="3" id="KW-0862">Zinc</keyword>
<dbReference type="Pfam" id="PF01753">
    <property type="entry name" value="zf-MYND"/>
    <property type="match status" value="1"/>
</dbReference>
<evidence type="ECO:0000256" key="1">
    <source>
        <dbReference type="ARBA" id="ARBA00022723"/>
    </source>
</evidence>
<keyword evidence="7" id="KW-1185">Reference proteome</keyword>
<name>A0ABN9S0J4_9DINO</name>
<dbReference type="Proteomes" id="UP001189429">
    <property type="component" value="Unassembled WGS sequence"/>
</dbReference>
<dbReference type="PROSITE" id="PS50865">
    <property type="entry name" value="ZF_MYND_2"/>
    <property type="match status" value="1"/>
</dbReference>
<evidence type="ECO:0000313" key="6">
    <source>
        <dbReference type="EMBL" id="CAK0825220.1"/>
    </source>
</evidence>
<evidence type="ECO:0000256" key="4">
    <source>
        <dbReference type="PROSITE-ProRule" id="PRU00134"/>
    </source>
</evidence>
<organism evidence="6 7">
    <name type="scientific">Prorocentrum cordatum</name>
    <dbReference type="NCBI Taxonomy" id="2364126"/>
    <lineage>
        <taxon>Eukaryota</taxon>
        <taxon>Sar</taxon>
        <taxon>Alveolata</taxon>
        <taxon>Dinophyceae</taxon>
        <taxon>Prorocentrales</taxon>
        <taxon>Prorocentraceae</taxon>
        <taxon>Prorocentrum</taxon>
    </lineage>
</organism>
<evidence type="ECO:0000256" key="3">
    <source>
        <dbReference type="ARBA" id="ARBA00022833"/>
    </source>
</evidence>
<evidence type="ECO:0000256" key="2">
    <source>
        <dbReference type="ARBA" id="ARBA00022771"/>
    </source>
</evidence>
<dbReference type="SUPFAM" id="SSF144232">
    <property type="entry name" value="HIT/MYND zinc finger-like"/>
    <property type="match status" value="1"/>
</dbReference>
<dbReference type="EMBL" id="CAUYUJ010008879">
    <property type="protein sequence ID" value="CAK0825220.1"/>
    <property type="molecule type" value="Genomic_DNA"/>
</dbReference>
<proteinExistence type="predicted"/>
<dbReference type="Gene3D" id="6.10.140.2220">
    <property type="match status" value="1"/>
</dbReference>
<evidence type="ECO:0000259" key="5">
    <source>
        <dbReference type="PROSITE" id="PS50865"/>
    </source>
</evidence>
<dbReference type="InterPro" id="IPR002893">
    <property type="entry name" value="Znf_MYND"/>
</dbReference>
<keyword evidence="1" id="KW-0479">Metal-binding</keyword>
<protein>
    <recommendedName>
        <fullName evidence="5">MYND-type domain-containing protein</fullName>
    </recommendedName>
</protein>
<gene>
    <name evidence="6" type="ORF">PCOR1329_LOCUS25389</name>
</gene>
<sequence length="281" mass="31506">MALQGEERRLWLKPANLMVVASATPSPDRGSTEKGLQRCSRCKAVYFCSKSCLRAGWKAHKRFCEAQGCRWVEEHAMLCTQRARLDQQSVRQASNARELLRTFEQAELFVEKWSQPGRARRPALGHRCMQDMVQFAVTTGTLALFKQLEAGGDLLEASVWRRVASLVRQHLGLTRLLVPRFHIVHWNALYHARGLLSLRDLQADSAGASDAAVEALAVDFERHLDVVRVYDADYADRFKDARSGGRGMLAEGSRLFQAMSQSPAALQQFYSIDPSIGGNET</sequence>